<accession>A0A9X1NKX6</accession>
<organism evidence="3 4">
    <name type="scientific">Kineosporia babensis</name>
    <dbReference type="NCBI Taxonomy" id="499548"/>
    <lineage>
        <taxon>Bacteria</taxon>
        <taxon>Bacillati</taxon>
        <taxon>Actinomycetota</taxon>
        <taxon>Actinomycetes</taxon>
        <taxon>Kineosporiales</taxon>
        <taxon>Kineosporiaceae</taxon>
        <taxon>Kineosporia</taxon>
    </lineage>
</organism>
<dbReference type="PANTHER" id="PTHR43214:SF42">
    <property type="entry name" value="TRANSCRIPTIONAL REGULATORY PROTEIN DESR"/>
    <property type="match status" value="1"/>
</dbReference>
<dbReference type="RefSeq" id="WP_231449052.1">
    <property type="nucleotide sequence ID" value="NZ_JAJOMB010000027.1"/>
</dbReference>
<evidence type="ECO:0000313" key="4">
    <source>
        <dbReference type="Proteomes" id="UP001138997"/>
    </source>
</evidence>
<dbReference type="SUPFAM" id="SSF46894">
    <property type="entry name" value="C-terminal effector domain of the bipartite response regulators"/>
    <property type="match status" value="1"/>
</dbReference>
<dbReference type="GO" id="GO:0006355">
    <property type="term" value="P:regulation of DNA-templated transcription"/>
    <property type="evidence" value="ECO:0007669"/>
    <property type="project" value="InterPro"/>
</dbReference>
<comment type="caution">
    <text evidence="3">The sequence shown here is derived from an EMBL/GenBank/DDBJ whole genome shotgun (WGS) entry which is preliminary data.</text>
</comment>
<protein>
    <submittedName>
        <fullName evidence="3">Helix-turn-helix transcriptional regulator</fullName>
    </submittedName>
</protein>
<evidence type="ECO:0000313" key="3">
    <source>
        <dbReference type="EMBL" id="MCD5316200.1"/>
    </source>
</evidence>
<dbReference type="SMART" id="SM00421">
    <property type="entry name" value="HTH_LUXR"/>
    <property type="match status" value="1"/>
</dbReference>
<dbReference type="PANTHER" id="PTHR43214">
    <property type="entry name" value="TWO-COMPONENT RESPONSE REGULATOR"/>
    <property type="match status" value="1"/>
</dbReference>
<dbReference type="InterPro" id="IPR036388">
    <property type="entry name" value="WH-like_DNA-bd_sf"/>
</dbReference>
<dbReference type="CDD" id="cd06170">
    <property type="entry name" value="LuxR_C_like"/>
    <property type="match status" value="1"/>
</dbReference>
<dbReference type="EMBL" id="JAJOMB010000027">
    <property type="protein sequence ID" value="MCD5316200.1"/>
    <property type="molecule type" value="Genomic_DNA"/>
</dbReference>
<dbReference type="GO" id="GO:0003677">
    <property type="term" value="F:DNA binding"/>
    <property type="evidence" value="ECO:0007669"/>
    <property type="project" value="UniProtKB-KW"/>
</dbReference>
<dbReference type="InterPro" id="IPR000792">
    <property type="entry name" value="Tscrpt_reg_LuxR_C"/>
</dbReference>
<evidence type="ECO:0000259" key="2">
    <source>
        <dbReference type="PROSITE" id="PS50043"/>
    </source>
</evidence>
<dbReference type="Proteomes" id="UP001138997">
    <property type="component" value="Unassembled WGS sequence"/>
</dbReference>
<reference evidence="3" key="1">
    <citation type="submission" date="2021-11" db="EMBL/GenBank/DDBJ databases">
        <title>Streptomyces corallinus and Kineosporia corallina sp. nov., two new coral-derived marine actinobacteria.</title>
        <authorList>
            <person name="Buangrab K."/>
            <person name="Sutthacheep M."/>
            <person name="Yeemin T."/>
            <person name="Harunari E."/>
            <person name="Igarashi Y."/>
            <person name="Sripreechasak P."/>
            <person name="Kanchanasin P."/>
            <person name="Tanasupawat S."/>
            <person name="Phongsopitanun W."/>
        </authorList>
    </citation>
    <scope>NUCLEOTIDE SEQUENCE</scope>
    <source>
        <strain evidence="3">JCM 31032</strain>
    </source>
</reference>
<dbReference type="PROSITE" id="PS00622">
    <property type="entry name" value="HTH_LUXR_1"/>
    <property type="match status" value="1"/>
</dbReference>
<sequence>MRAGRRQEGDVALQRLIAWARATGSPAAAGLVERCTALRSDDAADTAESFQHALALHREAERPFDEARTALAYGAWLRRERRKSECRTHLRLAHERFESVGAEAWQSNAAQEMRASGDNVRRQDALTTGVHLTAQELTIAGMVADGESNRQVAEKLSLSVRTVEYHLRNVFLKLGIRNRTELAVNRQLLENA</sequence>
<keyword evidence="4" id="KW-1185">Reference proteome</keyword>
<gene>
    <name evidence="3" type="ORF">LR394_35420</name>
</gene>
<evidence type="ECO:0000256" key="1">
    <source>
        <dbReference type="ARBA" id="ARBA00023125"/>
    </source>
</evidence>
<keyword evidence="1" id="KW-0238">DNA-binding</keyword>
<dbReference type="PRINTS" id="PR00038">
    <property type="entry name" value="HTHLUXR"/>
</dbReference>
<proteinExistence type="predicted"/>
<dbReference type="Gene3D" id="1.10.10.10">
    <property type="entry name" value="Winged helix-like DNA-binding domain superfamily/Winged helix DNA-binding domain"/>
    <property type="match status" value="1"/>
</dbReference>
<name>A0A9X1NKX6_9ACTN</name>
<dbReference type="InterPro" id="IPR039420">
    <property type="entry name" value="WalR-like"/>
</dbReference>
<dbReference type="Pfam" id="PF00196">
    <property type="entry name" value="GerE"/>
    <property type="match status" value="1"/>
</dbReference>
<feature type="domain" description="HTH luxR-type" evidence="2">
    <location>
        <begin position="125"/>
        <end position="190"/>
    </location>
</feature>
<dbReference type="InterPro" id="IPR016032">
    <property type="entry name" value="Sig_transdc_resp-reg_C-effctor"/>
</dbReference>
<dbReference type="AlphaFoldDB" id="A0A9X1NKX6"/>
<dbReference type="PROSITE" id="PS50043">
    <property type="entry name" value="HTH_LUXR_2"/>
    <property type="match status" value="1"/>
</dbReference>